<reference evidence="2" key="1">
    <citation type="journal article" date="2020" name="mSystems">
        <title>Genome- and Community-Level Interaction Insights into Carbon Utilization and Element Cycling Functions of Hydrothermarchaeota in Hydrothermal Sediment.</title>
        <authorList>
            <person name="Zhou Z."/>
            <person name="Liu Y."/>
            <person name="Xu W."/>
            <person name="Pan J."/>
            <person name="Luo Z.H."/>
            <person name="Li M."/>
        </authorList>
    </citation>
    <scope>NUCLEOTIDE SEQUENCE [LARGE SCALE GENOMIC DNA]</scope>
    <source>
        <strain evidence="2">HyVt-577</strain>
    </source>
</reference>
<dbReference type="SUPFAM" id="SSF63825">
    <property type="entry name" value="YWTD domain"/>
    <property type="match status" value="1"/>
</dbReference>
<dbReference type="CDD" id="cd00063">
    <property type="entry name" value="FN3"/>
    <property type="match status" value="1"/>
</dbReference>
<dbReference type="SUPFAM" id="SSF49265">
    <property type="entry name" value="Fibronectin type III"/>
    <property type="match status" value="1"/>
</dbReference>
<dbReference type="InterPro" id="IPR036116">
    <property type="entry name" value="FN3_sf"/>
</dbReference>
<keyword evidence="1" id="KW-0812">Transmembrane</keyword>
<accession>A0A7V4UF90</accession>
<organism evidence="2">
    <name type="scientific">Caldithrix abyssi</name>
    <dbReference type="NCBI Taxonomy" id="187145"/>
    <lineage>
        <taxon>Bacteria</taxon>
        <taxon>Pseudomonadati</taxon>
        <taxon>Calditrichota</taxon>
        <taxon>Calditrichia</taxon>
        <taxon>Calditrichales</taxon>
        <taxon>Calditrichaceae</taxon>
        <taxon>Caldithrix</taxon>
    </lineage>
</organism>
<evidence type="ECO:0008006" key="3">
    <source>
        <dbReference type="Google" id="ProtNLM"/>
    </source>
</evidence>
<keyword evidence="1" id="KW-1133">Transmembrane helix</keyword>
<dbReference type="AlphaFoldDB" id="A0A7V4UF90"/>
<dbReference type="EMBL" id="DRQG01000139">
    <property type="protein sequence ID" value="HGY56917.1"/>
    <property type="molecule type" value="Genomic_DNA"/>
</dbReference>
<gene>
    <name evidence="2" type="ORF">ENK44_14510</name>
</gene>
<name>A0A7V4UF90_CALAY</name>
<evidence type="ECO:0000256" key="1">
    <source>
        <dbReference type="SAM" id="Phobius"/>
    </source>
</evidence>
<keyword evidence="1" id="KW-0472">Membrane</keyword>
<dbReference type="Gene3D" id="2.120.10.30">
    <property type="entry name" value="TolB, C-terminal domain"/>
    <property type="match status" value="1"/>
</dbReference>
<dbReference type="PROSITE" id="PS51257">
    <property type="entry name" value="PROKAR_LIPOPROTEIN"/>
    <property type="match status" value="1"/>
</dbReference>
<feature type="transmembrane region" description="Helical" evidence="1">
    <location>
        <begin position="12"/>
        <end position="30"/>
    </location>
</feature>
<sequence length="431" mass="49171">MATKQAASWRRIRRILLLIFNLVIILFFSACEPRERINVFDPLADIDSLDLGLAITSADSVIGLRWHAPTTVDYTGFHIYRKTGSETEYRRIASLTAGQTVYEDTVTDFDVLYSYYVTVQGQSGESPPSYSEKVTPGPLSFWVLDNWLYITLHLTYDLQHTLVTRYGVWQPQSMALDRTRHRALITYPAFQYFEVIDTRNAAGLAYNYELDSPYETVYIESIGEFWLCDSSGGVFRVDTTNGLARLISDEPRKPVQMVTDAEFVYILDKGTKSIQMFNLQGDFVGRISKLDTIPLNNPQFIEAAAQNNVLLIIDMNKDGKTLYRYSVNNDSVRQLFSSDGLHTVREAKSGAYLWLSVNNEQGAELVQLSTHGLRLNSLNRFKYIRDFRINTFNGALLVADTGHRELVHIRPDGTVIGRYPQTIYPLRVYIQ</sequence>
<proteinExistence type="predicted"/>
<dbReference type="Gene3D" id="2.60.40.10">
    <property type="entry name" value="Immunoglobulins"/>
    <property type="match status" value="1"/>
</dbReference>
<dbReference type="Proteomes" id="UP000885779">
    <property type="component" value="Unassembled WGS sequence"/>
</dbReference>
<comment type="caution">
    <text evidence="2">The sequence shown here is derived from an EMBL/GenBank/DDBJ whole genome shotgun (WGS) entry which is preliminary data.</text>
</comment>
<dbReference type="InterPro" id="IPR003961">
    <property type="entry name" value="FN3_dom"/>
</dbReference>
<evidence type="ECO:0000313" key="2">
    <source>
        <dbReference type="EMBL" id="HGY56917.1"/>
    </source>
</evidence>
<protein>
    <recommendedName>
        <fullName evidence="3">Fibronectin type-III domain-containing protein</fullName>
    </recommendedName>
</protein>
<dbReference type="InterPro" id="IPR013783">
    <property type="entry name" value="Ig-like_fold"/>
</dbReference>
<dbReference type="InterPro" id="IPR011042">
    <property type="entry name" value="6-blade_b-propeller_TolB-like"/>
</dbReference>